<dbReference type="PANTHER" id="PTHR20854:SF4">
    <property type="entry name" value="INOSITOL-1-MONOPHOSPHATASE-RELATED"/>
    <property type="match status" value="1"/>
</dbReference>
<evidence type="ECO:0000256" key="9">
    <source>
        <dbReference type="ARBA" id="ARBA00023102"/>
    </source>
</evidence>
<evidence type="ECO:0000256" key="11">
    <source>
        <dbReference type="NCBIfam" id="TIGR02067"/>
    </source>
</evidence>
<organism evidence="12 13">
    <name type="scientific">Plastorhodobacter daqingensis</name>
    <dbReference type="NCBI Taxonomy" id="1387281"/>
    <lineage>
        <taxon>Bacteria</taxon>
        <taxon>Pseudomonadati</taxon>
        <taxon>Pseudomonadota</taxon>
        <taxon>Alphaproteobacteria</taxon>
        <taxon>Rhodobacterales</taxon>
        <taxon>Paracoccaceae</taxon>
        <taxon>Plastorhodobacter</taxon>
    </lineage>
</organism>
<keyword evidence="9" id="KW-0368">Histidine biosynthesis</keyword>
<gene>
    <name evidence="12" type="primary">hisN</name>
    <name evidence="12" type="ORF">ACFQXB_13730</name>
</gene>
<dbReference type="EC" id="3.1.3.15" evidence="4 11"/>
<evidence type="ECO:0000256" key="5">
    <source>
        <dbReference type="ARBA" id="ARBA00022605"/>
    </source>
</evidence>
<dbReference type="EMBL" id="JBHTFQ010000007">
    <property type="protein sequence ID" value="MFC7705255.1"/>
    <property type="molecule type" value="Genomic_DNA"/>
</dbReference>
<dbReference type="Proteomes" id="UP001596516">
    <property type="component" value="Unassembled WGS sequence"/>
</dbReference>
<evidence type="ECO:0000256" key="6">
    <source>
        <dbReference type="ARBA" id="ARBA00022723"/>
    </source>
</evidence>
<dbReference type="Gene3D" id="3.40.190.80">
    <property type="match status" value="1"/>
</dbReference>
<evidence type="ECO:0000256" key="7">
    <source>
        <dbReference type="ARBA" id="ARBA00022801"/>
    </source>
</evidence>
<evidence type="ECO:0000313" key="13">
    <source>
        <dbReference type="Proteomes" id="UP001596516"/>
    </source>
</evidence>
<keyword evidence="6" id="KW-0479">Metal-binding</keyword>
<protein>
    <recommendedName>
        <fullName evidence="4 11">Histidinol-phosphatase</fullName>
        <ecNumber evidence="4 11">3.1.3.15</ecNumber>
    </recommendedName>
</protein>
<dbReference type="InterPro" id="IPR011809">
    <property type="entry name" value="His_9_proposed"/>
</dbReference>
<proteinExistence type="inferred from homology"/>
<keyword evidence="5" id="KW-0028">Amino-acid biosynthesis</keyword>
<dbReference type="GO" id="GO:0004401">
    <property type="term" value="F:histidinol-phosphatase activity"/>
    <property type="evidence" value="ECO:0007669"/>
    <property type="project" value="UniProtKB-EC"/>
</dbReference>
<keyword evidence="7 12" id="KW-0378">Hydrolase</keyword>
<dbReference type="SUPFAM" id="SSF56655">
    <property type="entry name" value="Carbohydrate phosphatase"/>
    <property type="match status" value="1"/>
</dbReference>
<dbReference type="NCBIfam" id="TIGR02067">
    <property type="entry name" value="his_9_HisN"/>
    <property type="match status" value="1"/>
</dbReference>
<keyword evidence="8" id="KW-0460">Magnesium</keyword>
<dbReference type="PROSITE" id="PS00629">
    <property type="entry name" value="IMP_1"/>
    <property type="match status" value="1"/>
</dbReference>
<reference evidence="13" key="1">
    <citation type="journal article" date="2019" name="Int. J. Syst. Evol. Microbiol.">
        <title>The Global Catalogue of Microorganisms (GCM) 10K type strain sequencing project: providing services to taxonomists for standard genome sequencing and annotation.</title>
        <authorList>
            <consortium name="The Broad Institute Genomics Platform"/>
            <consortium name="The Broad Institute Genome Sequencing Center for Infectious Disease"/>
            <person name="Wu L."/>
            <person name="Ma J."/>
        </authorList>
    </citation>
    <scope>NUCLEOTIDE SEQUENCE [LARGE SCALE GENOMIC DNA]</scope>
    <source>
        <strain evidence="13">CGMCC 1.12750</strain>
    </source>
</reference>
<dbReference type="PANTHER" id="PTHR20854">
    <property type="entry name" value="INOSITOL MONOPHOSPHATASE"/>
    <property type="match status" value="1"/>
</dbReference>
<comment type="caution">
    <text evidence="12">The sequence shown here is derived from an EMBL/GenBank/DDBJ whole genome shotgun (WGS) entry which is preliminary data.</text>
</comment>
<comment type="similarity">
    <text evidence="3">Belongs to the inositol monophosphatase superfamily.</text>
</comment>
<dbReference type="Gene3D" id="3.30.540.10">
    <property type="entry name" value="Fructose-1,6-Bisphosphatase, subunit A, domain 1"/>
    <property type="match status" value="1"/>
</dbReference>
<comment type="cofactor">
    <cofactor evidence="1">
        <name>Mg(2+)</name>
        <dbReference type="ChEBI" id="CHEBI:18420"/>
    </cofactor>
</comment>
<accession>A0ABW2UPJ4</accession>
<comment type="pathway">
    <text evidence="2">Amino-acid biosynthesis; L-histidine biosynthesis; L-histidine from 5-phospho-alpha-D-ribose 1-diphosphate: step 8/9.</text>
</comment>
<evidence type="ECO:0000256" key="1">
    <source>
        <dbReference type="ARBA" id="ARBA00001946"/>
    </source>
</evidence>
<name>A0ABW2UPJ4_9RHOB</name>
<dbReference type="CDD" id="cd01641">
    <property type="entry name" value="Bacterial_IMPase_like_1"/>
    <property type="match status" value="1"/>
</dbReference>
<evidence type="ECO:0000256" key="3">
    <source>
        <dbReference type="ARBA" id="ARBA00009759"/>
    </source>
</evidence>
<evidence type="ECO:0000256" key="10">
    <source>
        <dbReference type="ARBA" id="ARBA00049158"/>
    </source>
</evidence>
<dbReference type="PRINTS" id="PR00377">
    <property type="entry name" value="IMPHPHTASES"/>
</dbReference>
<evidence type="ECO:0000256" key="2">
    <source>
        <dbReference type="ARBA" id="ARBA00004970"/>
    </source>
</evidence>
<sequence>MIRIDSATAAELWSVAEEMAAAARRETLRHFRQGGLTAETKEADRFDPVTVADRAAETAMREVLARRRPQDAVLGEEFGATPGSSGLTWVLDPIDGTRGYLSGTPTWGVLIAVSDGDGPFLGLIDQPYVSERFMGGAGRAELSGPLGRHPLRTRPPRPLSEAILFTTFPEIGSSEERAAFDALAGNVRLTRYGMDCYAYALVAAGQIDLVVEAGLQAYDVQAPIAVISAAGGIVTDWHGRPAHEGGRILAAANSRIHEQALAILSRVG</sequence>
<evidence type="ECO:0000256" key="4">
    <source>
        <dbReference type="ARBA" id="ARBA00013085"/>
    </source>
</evidence>
<dbReference type="RefSeq" id="WP_377404845.1">
    <property type="nucleotide sequence ID" value="NZ_JBHTFQ010000007.1"/>
</dbReference>
<dbReference type="Pfam" id="PF00459">
    <property type="entry name" value="Inositol_P"/>
    <property type="match status" value="1"/>
</dbReference>
<keyword evidence="13" id="KW-1185">Reference proteome</keyword>
<evidence type="ECO:0000313" key="12">
    <source>
        <dbReference type="EMBL" id="MFC7705255.1"/>
    </source>
</evidence>
<dbReference type="InterPro" id="IPR020583">
    <property type="entry name" value="Inositol_monoP_metal-BS"/>
</dbReference>
<comment type="catalytic activity">
    <reaction evidence="10">
        <text>L-histidinol phosphate + H2O = L-histidinol + phosphate</text>
        <dbReference type="Rhea" id="RHEA:14465"/>
        <dbReference type="ChEBI" id="CHEBI:15377"/>
        <dbReference type="ChEBI" id="CHEBI:43474"/>
        <dbReference type="ChEBI" id="CHEBI:57699"/>
        <dbReference type="ChEBI" id="CHEBI:57980"/>
        <dbReference type="EC" id="3.1.3.15"/>
    </reaction>
</comment>
<evidence type="ECO:0000256" key="8">
    <source>
        <dbReference type="ARBA" id="ARBA00022842"/>
    </source>
</evidence>
<dbReference type="InterPro" id="IPR000760">
    <property type="entry name" value="Inositol_monophosphatase-like"/>
</dbReference>